<dbReference type="GO" id="GO:0046872">
    <property type="term" value="F:metal ion binding"/>
    <property type="evidence" value="ECO:0007669"/>
    <property type="project" value="UniProtKB-KW"/>
</dbReference>
<dbReference type="Gene3D" id="2.60.120.330">
    <property type="entry name" value="B-lactam Antibiotic, Isopenicillin N Synthase, Chain"/>
    <property type="match status" value="1"/>
</dbReference>
<dbReference type="Pfam" id="PF14226">
    <property type="entry name" value="DIOX_N"/>
    <property type="match status" value="1"/>
</dbReference>
<dbReference type="AlphaFoldDB" id="A0AAU9SGS4"/>
<keyword evidence="6" id="KW-1185">Reference proteome</keyword>
<evidence type="ECO:0000256" key="1">
    <source>
        <dbReference type="ARBA" id="ARBA00022723"/>
    </source>
</evidence>
<dbReference type="InterPro" id="IPR026992">
    <property type="entry name" value="DIOX_N"/>
</dbReference>
<proteinExistence type="predicted"/>
<accession>A0AAU9SGS4</accession>
<dbReference type="Proteomes" id="UP000836841">
    <property type="component" value="Chromosome 5"/>
</dbReference>
<reference evidence="5 6" key="1">
    <citation type="submission" date="2022-03" db="EMBL/GenBank/DDBJ databases">
        <authorList>
            <person name="Nunn A."/>
            <person name="Chopra R."/>
            <person name="Nunn A."/>
            <person name="Contreras Garrido A."/>
        </authorList>
    </citation>
    <scope>NUCLEOTIDE SEQUENCE [LARGE SCALE GENOMIC DNA]</scope>
</reference>
<organism evidence="5 6">
    <name type="scientific">Thlaspi arvense</name>
    <name type="common">Field penny-cress</name>
    <dbReference type="NCBI Taxonomy" id="13288"/>
    <lineage>
        <taxon>Eukaryota</taxon>
        <taxon>Viridiplantae</taxon>
        <taxon>Streptophyta</taxon>
        <taxon>Embryophyta</taxon>
        <taxon>Tracheophyta</taxon>
        <taxon>Spermatophyta</taxon>
        <taxon>Magnoliopsida</taxon>
        <taxon>eudicotyledons</taxon>
        <taxon>Gunneridae</taxon>
        <taxon>Pentapetalae</taxon>
        <taxon>rosids</taxon>
        <taxon>malvids</taxon>
        <taxon>Brassicales</taxon>
        <taxon>Brassicaceae</taxon>
        <taxon>Thlaspideae</taxon>
        <taxon>Thlaspi</taxon>
    </lineage>
</organism>
<keyword evidence="3" id="KW-0408">Iron</keyword>
<dbReference type="PANTHER" id="PTHR10209">
    <property type="entry name" value="OXIDOREDUCTASE, 2OG-FE II OXYGENASE FAMILY PROTEIN"/>
    <property type="match status" value="1"/>
</dbReference>
<feature type="non-terminal residue" evidence="5">
    <location>
        <position position="153"/>
    </location>
</feature>
<dbReference type="GO" id="GO:0016491">
    <property type="term" value="F:oxidoreductase activity"/>
    <property type="evidence" value="ECO:0007669"/>
    <property type="project" value="UniProtKB-KW"/>
</dbReference>
<evidence type="ECO:0000256" key="2">
    <source>
        <dbReference type="ARBA" id="ARBA00023002"/>
    </source>
</evidence>
<dbReference type="PANTHER" id="PTHR10209:SF867">
    <property type="entry name" value="2-OXOGLUTARATE (2OG) AND FE(II)-DEPENDENT OXYGENASE SUPERFAMILY PROTEIN"/>
    <property type="match status" value="1"/>
</dbReference>
<evidence type="ECO:0000313" key="5">
    <source>
        <dbReference type="EMBL" id="CAH2065196.1"/>
    </source>
</evidence>
<dbReference type="SUPFAM" id="SSF51197">
    <property type="entry name" value="Clavaminate synthase-like"/>
    <property type="match status" value="1"/>
</dbReference>
<dbReference type="InterPro" id="IPR027443">
    <property type="entry name" value="IPNS-like_sf"/>
</dbReference>
<dbReference type="EMBL" id="OU466861">
    <property type="protein sequence ID" value="CAH2065196.1"/>
    <property type="molecule type" value="Genomic_DNA"/>
</dbReference>
<evidence type="ECO:0000313" key="6">
    <source>
        <dbReference type="Proteomes" id="UP000836841"/>
    </source>
</evidence>
<protein>
    <recommendedName>
        <fullName evidence="4">Non-haem dioxygenase N-terminal domain-containing protein</fullName>
    </recommendedName>
</protein>
<feature type="domain" description="Non-haem dioxygenase N-terminal" evidence="4">
    <location>
        <begin position="30"/>
        <end position="123"/>
    </location>
</feature>
<gene>
    <name evidence="5" type="ORF">TAV2_LOCUS18221</name>
</gene>
<evidence type="ECO:0000256" key="3">
    <source>
        <dbReference type="ARBA" id="ARBA00023004"/>
    </source>
</evidence>
<name>A0AAU9SGS4_THLAR</name>
<evidence type="ECO:0000259" key="4">
    <source>
        <dbReference type="Pfam" id="PF14226"/>
    </source>
</evidence>
<keyword evidence="2" id="KW-0560">Oxidoreductase</keyword>
<sequence>VNTESERERVSFSKKAQEEPSTIKVSSLTCIDLANSDLHQSAALLKQACLDCAFFYVINHSLSEELKNEAFEQSKKFFALPLEEKMKVLRNGKNQRYSPVLDQILDPENQGITKRVFSLESKVQKMIPMGINHSIAQTLGLTLMFCPLGVCKV</sequence>
<keyword evidence="1" id="KW-0479">Metal-binding</keyword>